<accession>A0A1R0GZQ2</accession>
<name>A0A1R0GZQ2_9FUNG</name>
<gene>
    <name evidence="1" type="ORF">AYI68_g3583</name>
</gene>
<keyword evidence="2" id="KW-1185">Reference proteome</keyword>
<evidence type="ECO:0000313" key="1">
    <source>
        <dbReference type="EMBL" id="OLY82298.1"/>
    </source>
</evidence>
<dbReference type="AlphaFoldDB" id="A0A1R0GZQ2"/>
<dbReference type="Proteomes" id="UP000187455">
    <property type="component" value="Unassembled WGS sequence"/>
</dbReference>
<reference evidence="1 2" key="1">
    <citation type="journal article" date="2016" name="Mol. Biol. Evol.">
        <title>Genome-Wide Survey of Gut Fungi (Harpellales) Reveals the First Horizontally Transferred Ubiquitin Gene from a Mosquito Host.</title>
        <authorList>
            <person name="Wang Y."/>
            <person name="White M.M."/>
            <person name="Kvist S."/>
            <person name="Moncalvo J.M."/>
        </authorList>
    </citation>
    <scope>NUCLEOTIDE SEQUENCE [LARGE SCALE GENOMIC DNA]</scope>
    <source>
        <strain evidence="1 2">ALG-7-W6</strain>
    </source>
</reference>
<evidence type="ECO:0000313" key="2">
    <source>
        <dbReference type="Proteomes" id="UP000187455"/>
    </source>
</evidence>
<protein>
    <submittedName>
        <fullName evidence="1">Uncharacterized protein</fullName>
    </submittedName>
</protein>
<dbReference type="OrthoDB" id="536881at2759"/>
<sequence>MPSLTETGQMLYVADNWKLLGIQNDTFPKLNTIGTDAIVSGNIENVFFPEIKNIGGRFEIDTSKCFDCESLSSRITKYVAGSFICKNLQTFTAAPIINPSTFDFNLNPSGSCSPTVFITQENGPVYSTQYPSISFSFVNRVSLFQTLLIMVAMSVPII</sequence>
<dbReference type="EMBL" id="LSSL01001670">
    <property type="protein sequence ID" value="OLY82298.1"/>
    <property type="molecule type" value="Genomic_DNA"/>
</dbReference>
<comment type="caution">
    <text evidence="1">The sequence shown here is derived from an EMBL/GenBank/DDBJ whole genome shotgun (WGS) entry which is preliminary data.</text>
</comment>
<organism evidence="1 2">
    <name type="scientific">Smittium mucronatum</name>
    <dbReference type="NCBI Taxonomy" id="133383"/>
    <lineage>
        <taxon>Eukaryota</taxon>
        <taxon>Fungi</taxon>
        <taxon>Fungi incertae sedis</taxon>
        <taxon>Zoopagomycota</taxon>
        <taxon>Kickxellomycotina</taxon>
        <taxon>Harpellomycetes</taxon>
        <taxon>Harpellales</taxon>
        <taxon>Legeriomycetaceae</taxon>
        <taxon>Smittium</taxon>
    </lineage>
</organism>
<proteinExistence type="predicted"/>